<feature type="binding site" evidence="1">
    <location>
        <position position="137"/>
    </location>
    <ligand>
        <name>Mn(2+)</name>
        <dbReference type="ChEBI" id="CHEBI:29035"/>
        <label>2</label>
    </ligand>
</feature>
<feature type="binding site" evidence="1">
    <location>
        <position position="139"/>
    </location>
    <ligand>
        <name>Mn(2+)</name>
        <dbReference type="ChEBI" id="CHEBI:29035"/>
        <label>2</label>
    </ligand>
</feature>
<evidence type="ECO:0000259" key="2">
    <source>
        <dbReference type="Pfam" id="PF07687"/>
    </source>
</evidence>
<dbReference type="EMBL" id="QRMS01000004">
    <property type="protein sequence ID" value="RHJ85941.1"/>
    <property type="molecule type" value="Genomic_DNA"/>
</dbReference>
<comment type="cofactor">
    <cofactor evidence="1">
        <name>Mn(2+)</name>
        <dbReference type="ChEBI" id="CHEBI:29035"/>
    </cofactor>
    <text evidence="1">The Mn(2+) ion enhances activity.</text>
</comment>
<dbReference type="NCBIfam" id="TIGR01891">
    <property type="entry name" value="amidohydrolases"/>
    <property type="match status" value="1"/>
</dbReference>
<dbReference type="RefSeq" id="WP_118336102.1">
    <property type="nucleotide sequence ID" value="NZ_AP025567.1"/>
</dbReference>
<dbReference type="InterPro" id="IPR002933">
    <property type="entry name" value="Peptidase_M20"/>
</dbReference>
<name>A0A415DYX8_9FIRM</name>
<dbReference type="Pfam" id="PF07687">
    <property type="entry name" value="M20_dimer"/>
    <property type="match status" value="1"/>
</dbReference>
<dbReference type="SUPFAM" id="SSF55031">
    <property type="entry name" value="Bacterial exopeptidase dimerisation domain"/>
    <property type="match status" value="1"/>
</dbReference>
<gene>
    <name evidence="3" type="ORF">DW099_13940</name>
</gene>
<dbReference type="Proteomes" id="UP000284841">
    <property type="component" value="Unassembled WGS sequence"/>
</dbReference>
<dbReference type="PANTHER" id="PTHR30575:SF3">
    <property type="entry name" value="PEPTIDASE M20 DIMERISATION DOMAIN-CONTAINING PROTEIN"/>
    <property type="match status" value="1"/>
</dbReference>
<dbReference type="Gene3D" id="3.40.630.10">
    <property type="entry name" value="Zn peptidases"/>
    <property type="match status" value="2"/>
</dbReference>
<dbReference type="GO" id="GO:0005737">
    <property type="term" value="C:cytoplasm"/>
    <property type="evidence" value="ECO:0007669"/>
    <property type="project" value="TreeGrafter"/>
</dbReference>
<dbReference type="InterPro" id="IPR017439">
    <property type="entry name" value="Amidohydrolase"/>
</dbReference>
<dbReference type="STRING" id="1776384.GCA_900086585_01956"/>
<dbReference type="PIRSF" id="PIRSF005962">
    <property type="entry name" value="Pept_M20D_amidohydro"/>
    <property type="match status" value="1"/>
</dbReference>
<keyword evidence="3" id="KW-0378">Hydrolase</keyword>
<reference evidence="3 4" key="1">
    <citation type="submission" date="2018-08" db="EMBL/GenBank/DDBJ databases">
        <title>A genome reference for cultivated species of the human gut microbiota.</title>
        <authorList>
            <person name="Zou Y."/>
            <person name="Xue W."/>
            <person name="Luo G."/>
        </authorList>
    </citation>
    <scope>NUCLEOTIDE SEQUENCE [LARGE SCALE GENOMIC DNA]</scope>
    <source>
        <strain evidence="3 4">AM07-24</strain>
    </source>
</reference>
<accession>A0A415DYX8</accession>
<dbReference type="OrthoDB" id="9776731at2"/>
<evidence type="ECO:0000256" key="1">
    <source>
        <dbReference type="PIRSR" id="PIRSR005962-1"/>
    </source>
</evidence>
<comment type="caution">
    <text evidence="3">The sequence shown here is derived from an EMBL/GenBank/DDBJ whole genome shotgun (WGS) entry which is preliminary data.</text>
</comment>
<dbReference type="GO" id="GO:0071713">
    <property type="term" value="F:para-aminobenzoyl-glutamate hydrolase activity"/>
    <property type="evidence" value="ECO:0007669"/>
    <property type="project" value="TreeGrafter"/>
</dbReference>
<protein>
    <submittedName>
        <fullName evidence="3">Amidohydrolase</fullName>
    </submittedName>
</protein>
<dbReference type="GO" id="GO:0046872">
    <property type="term" value="F:metal ion binding"/>
    <property type="evidence" value="ECO:0007669"/>
    <property type="project" value="UniProtKB-KW"/>
</dbReference>
<dbReference type="InterPro" id="IPR052030">
    <property type="entry name" value="Peptidase_M20/M20A_hydrolases"/>
</dbReference>
<dbReference type="GO" id="GO:0046657">
    <property type="term" value="P:folic acid catabolic process"/>
    <property type="evidence" value="ECO:0007669"/>
    <property type="project" value="TreeGrafter"/>
</dbReference>
<dbReference type="InterPro" id="IPR011650">
    <property type="entry name" value="Peptidase_M20_dimer"/>
</dbReference>
<organism evidence="3 4">
    <name type="scientific">Emergencia timonensis</name>
    <dbReference type="NCBI Taxonomy" id="1776384"/>
    <lineage>
        <taxon>Bacteria</taxon>
        <taxon>Bacillati</taxon>
        <taxon>Bacillota</taxon>
        <taxon>Clostridia</taxon>
        <taxon>Peptostreptococcales</taxon>
        <taxon>Anaerovoracaceae</taxon>
        <taxon>Emergencia</taxon>
    </lineage>
</organism>
<dbReference type="SUPFAM" id="SSF53187">
    <property type="entry name" value="Zn-dependent exopeptidases"/>
    <property type="match status" value="1"/>
</dbReference>
<feature type="domain" description="Peptidase M20 dimerisation" evidence="2">
    <location>
        <begin position="226"/>
        <end position="314"/>
    </location>
</feature>
<dbReference type="InterPro" id="IPR036264">
    <property type="entry name" value="Bact_exopeptidase_dim_dom"/>
</dbReference>
<sequence>MSKYVEYRREFHKYPEQGFREIRTSARIAEILTGMGYQCLMGPDVVKIETIGTETATEEEMKAAMERAVSQGAKPEFVERTKGYPGVIAEFDTGKDGPVTAFRFDIDCLPYDEPRKEGYRPFEEGYISCNAGSVHACGHDSHTAMGLGIADQLMARKAQFEGKIRLIFQPAEETFNGAQSIIDKGHLDDVEYFIAMHVALSAENRPLPSNTIACGCKDFLSDRQLDVTFHGRAAHPCGAAQEGKNALLAACTAALNLHAIAPHEEGLCRVNVGELYAGVAPNTIAPNALMKVEYRGQTPAVAAYAGKRVFDILDGAAKAYDMTYTYLDYGEVPAGKSDDAMMAVIERAAKKVPWFEKIYFEGNVGGTDDAAAMLTKVQQNGGMGTYIGVGSDTTQPVHNAEFDIDEDCIDAAIDLCMFALEELHGIG</sequence>
<evidence type="ECO:0000313" key="3">
    <source>
        <dbReference type="EMBL" id="RHJ85941.1"/>
    </source>
</evidence>
<feature type="binding site" evidence="1">
    <location>
        <position position="197"/>
    </location>
    <ligand>
        <name>Mn(2+)</name>
        <dbReference type="ChEBI" id="CHEBI:29035"/>
        <label>2</label>
    </ligand>
</feature>
<dbReference type="PANTHER" id="PTHR30575">
    <property type="entry name" value="PEPTIDASE M20"/>
    <property type="match status" value="1"/>
</dbReference>
<keyword evidence="1" id="KW-0464">Manganese</keyword>
<keyword evidence="4" id="KW-1185">Reference proteome</keyword>
<keyword evidence="1" id="KW-0479">Metal-binding</keyword>
<dbReference type="Pfam" id="PF01546">
    <property type="entry name" value="Peptidase_M20"/>
    <property type="match status" value="1"/>
</dbReference>
<evidence type="ECO:0000313" key="4">
    <source>
        <dbReference type="Proteomes" id="UP000284841"/>
    </source>
</evidence>
<proteinExistence type="predicted"/>
<dbReference type="GO" id="GO:0016805">
    <property type="term" value="F:dipeptidase activity"/>
    <property type="evidence" value="ECO:0007669"/>
    <property type="project" value="TreeGrafter"/>
</dbReference>
<feature type="binding site" evidence="1">
    <location>
        <position position="398"/>
    </location>
    <ligand>
        <name>Mn(2+)</name>
        <dbReference type="ChEBI" id="CHEBI:29035"/>
        <label>2</label>
    </ligand>
</feature>
<feature type="binding site" evidence="1">
    <location>
        <position position="173"/>
    </location>
    <ligand>
        <name>Mn(2+)</name>
        <dbReference type="ChEBI" id="CHEBI:29035"/>
        <label>1</label>
    </ligand>
</feature>
<dbReference type="AlphaFoldDB" id="A0A415DYX8"/>